<evidence type="ECO:0000259" key="10">
    <source>
        <dbReference type="PROSITE" id="PS51195"/>
    </source>
</evidence>
<dbReference type="Proteomes" id="UP000798602">
    <property type="component" value="Unassembled WGS sequence"/>
</dbReference>
<feature type="domain" description="Helicase ATP-binding" evidence="8">
    <location>
        <begin position="33"/>
        <end position="204"/>
    </location>
</feature>
<dbReference type="CDD" id="cd00268">
    <property type="entry name" value="DEADc"/>
    <property type="match status" value="1"/>
</dbReference>
<dbReference type="SMART" id="SM00490">
    <property type="entry name" value="HELICc"/>
    <property type="match status" value="1"/>
</dbReference>
<evidence type="ECO:0000256" key="1">
    <source>
        <dbReference type="ARBA" id="ARBA00022741"/>
    </source>
</evidence>
<proteinExistence type="inferred from homology"/>
<feature type="short sequence motif" description="Q motif" evidence="6">
    <location>
        <begin position="2"/>
        <end position="30"/>
    </location>
</feature>
<keyword evidence="1" id="KW-0547">Nucleotide-binding</keyword>
<comment type="caution">
    <text evidence="11">The sequence shown here is derived from an EMBL/GenBank/DDBJ whole genome shotgun (WGS) entry which is preliminary data.</text>
</comment>
<dbReference type="CDD" id="cd18787">
    <property type="entry name" value="SF2_C_DEAD"/>
    <property type="match status" value="1"/>
</dbReference>
<comment type="similarity">
    <text evidence="5">Belongs to the DEAD box helicase family.</text>
</comment>
<feature type="region of interest" description="Disordered" evidence="7">
    <location>
        <begin position="392"/>
        <end position="448"/>
    </location>
</feature>
<dbReference type="PROSITE" id="PS51195">
    <property type="entry name" value="Q_MOTIF"/>
    <property type="match status" value="1"/>
</dbReference>
<evidence type="ECO:0000256" key="4">
    <source>
        <dbReference type="ARBA" id="ARBA00022840"/>
    </source>
</evidence>
<dbReference type="PROSITE" id="PS51192">
    <property type="entry name" value="HELICASE_ATP_BIND_1"/>
    <property type="match status" value="1"/>
</dbReference>
<keyword evidence="2" id="KW-0378">Hydrolase</keyword>
<dbReference type="GO" id="GO:0004386">
    <property type="term" value="F:helicase activity"/>
    <property type="evidence" value="ECO:0007669"/>
    <property type="project" value="UniProtKB-KW"/>
</dbReference>
<evidence type="ECO:0000259" key="9">
    <source>
        <dbReference type="PROSITE" id="PS51194"/>
    </source>
</evidence>
<gene>
    <name evidence="11" type="ORF">GV828_02050</name>
</gene>
<dbReference type="InterPro" id="IPR011545">
    <property type="entry name" value="DEAD/DEAH_box_helicase_dom"/>
</dbReference>
<dbReference type="PANTHER" id="PTHR47959:SF13">
    <property type="entry name" value="ATP-DEPENDENT RNA HELICASE RHLE"/>
    <property type="match status" value="1"/>
</dbReference>
<dbReference type="Pfam" id="PF00271">
    <property type="entry name" value="Helicase_C"/>
    <property type="match status" value="1"/>
</dbReference>
<dbReference type="Pfam" id="PF00270">
    <property type="entry name" value="DEAD"/>
    <property type="match status" value="1"/>
</dbReference>
<evidence type="ECO:0000256" key="3">
    <source>
        <dbReference type="ARBA" id="ARBA00022806"/>
    </source>
</evidence>
<feature type="domain" description="Helicase C-terminal" evidence="9">
    <location>
        <begin position="231"/>
        <end position="378"/>
    </location>
</feature>
<dbReference type="InterPro" id="IPR050079">
    <property type="entry name" value="DEAD_box_RNA_helicase"/>
</dbReference>
<dbReference type="InterPro" id="IPR027417">
    <property type="entry name" value="P-loop_NTPase"/>
</dbReference>
<organism evidence="11 12">
    <name type="scientific">Flavobacterium ichthyis</name>
    <dbReference type="NCBI Taxonomy" id="2698827"/>
    <lineage>
        <taxon>Bacteria</taxon>
        <taxon>Pseudomonadati</taxon>
        <taxon>Bacteroidota</taxon>
        <taxon>Flavobacteriia</taxon>
        <taxon>Flavobacteriales</taxon>
        <taxon>Flavobacteriaceae</taxon>
        <taxon>Flavobacterium</taxon>
    </lineage>
</organism>
<reference evidence="12" key="1">
    <citation type="submission" date="2020-01" db="EMBL/GenBank/DDBJ databases">
        <title>Sphingomonas sp. strain CSW-10.</title>
        <authorList>
            <person name="Chen W.-M."/>
        </authorList>
    </citation>
    <scope>NUCLEOTIDE SEQUENCE [LARGE SCALE GENOMIC DNA]</scope>
    <source>
        <strain evidence="12">NST-5</strain>
    </source>
</reference>
<sequence length="448" mass="50931">MSSFEQFNLPKSLEKAIADLGFTTPTPIQEKSFSVITSGRDMMGIAQTGTGKTFAYLLPLLKLYKFTPTHTPKIVILVPTRELVVQVVEEVEKLTKYMSVRTLGIFGGVNINTQKKNVYEGIDILVGTPGRVMDLALDNVLRFDETQKLVIDEFDEMLNLGFRIQLTSILAMMKSKRQNILFSATMTDEVDAVLEDFFDYPQEVSLAPSGTPLEKIQQFKYLVPNFNTKINLLQHLLRTQENMSRILIFINNKRFVDMVYERLGEEFEEQFGVIHSNKSQNYRLETMAKFQEGLLRGIITTDVMARGLDISDITHVINFDVAEIPEQYIHRIGRTGRADKDGVALSFVSPKEEDFFIESEMLMDKEVETLDIPTDVEISTILIESEKTRQPIKMKRAKLEGGGAFHEKSDKNKKVNLGGPGKTKPRKTKSRNRGVERTRDAKKKNKGK</sequence>
<dbReference type="PROSITE" id="PS51194">
    <property type="entry name" value="HELICASE_CTER"/>
    <property type="match status" value="1"/>
</dbReference>
<evidence type="ECO:0000256" key="7">
    <source>
        <dbReference type="SAM" id="MobiDB-lite"/>
    </source>
</evidence>
<name>A0ABW9Z558_9FLAO</name>
<dbReference type="RefSeq" id="WP_166535804.1">
    <property type="nucleotide sequence ID" value="NZ_JAABLM010000002.1"/>
</dbReference>
<evidence type="ECO:0000313" key="11">
    <source>
        <dbReference type="EMBL" id="NBL63977.1"/>
    </source>
</evidence>
<keyword evidence="3 11" id="KW-0347">Helicase</keyword>
<dbReference type="InterPro" id="IPR014014">
    <property type="entry name" value="RNA_helicase_DEAD_Q_motif"/>
</dbReference>
<dbReference type="PANTHER" id="PTHR47959">
    <property type="entry name" value="ATP-DEPENDENT RNA HELICASE RHLE-RELATED"/>
    <property type="match status" value="1"/>
</dbReference>
<dbReference type="InterPro" id="IPR001650">
    <property type="entry name" value="Helicase_C-like"/>
</dbReference>
<evidence type="ECO:0000256" key="5">
    <source>
        <dbReference type="ARBA" id="ARBA00038437"/>
    </source>
</evidence>
<feature type="compositionally biased region" description="Basic residues" evidence="7">
    <location>
        <begin position="423"/>
        <end position="432"/>
    </location>
</feature>
<evidence type="ECO:0000313" key="12">
    <source>
        <dbReference type="Proteomes" id="UP000798602"/>
    </source>
</evidence>
<evidence type="ECO:0000256" key="2">
    <source>
        <dbReference type="ARBA" id="ARBA00022801"/>
    </source>
</evidence>
<evidence type="ECO:0000259" key="8">
    <source>
        <dbReference type="PROSITE" id="PS51192"/>
    </source>
</evidence>
<keyword evidence="12" id="KW-1185">Reference proteome</keyword>
<dbReference type="SMART" id="SM00487">
    <property type="entry name" value="DEXDc"/>
    <property type="match status" value="1"/>
</dbReference>
<evidence type="ECO:0000256" key="6">
    <source>
        <dbReference type="PROSITE-ProRule" id="PRU00552"/>
    </source>
</evidence>
<dbReference type="Gene3D" id="3.40.50.300">
    <property type="entry name" value="P-loop containing nucleotide triphosphate hydrolases"/>
    <property type="match status" value="2"/>
</dbReference>
<feature type="domain" description="DEAD-box RNA helicase Q" evidence="10">
    <location>
        <begin position="2"/>
        <end position="30"/>
    </location>
</feature>
<accession>A0ABW9Z558</accession>
<dbReference type="EMBL" id="JAABLM010000002">
    <property type="protein sequence ID" value="NBL63977.1"/>
    <property type="molecule type" value="Genomic_DNA"/>
</dbReference>
<dbReference type="InterPro" id="IPR044742">
    <property type="entry name" value="DEAD/DEAH_RhlB"/>
</dbReference>
<dbReference type="SUPFAM" id="SSF52540">
    <property type="entry name" value="P-loop containing nucleoside triphosphate hydrolases"/>
    <property type="match status" value="1"/>
</dbReference>
<keyword evidence="4" id="KW-0067">ATP-binding</keyword>
<protein>
    <submittedName>
        <fullName evidence="11">DEAD/DEAH box helicase</fullName>
    </submittedName>
</protein>
<dbReference type="InterPro" id="IPR014001">
    <property type="entry name" value="Helicase_ATP-bd"/>
</dbReference>